<proteinExistence type="predicted"/>
<feature type="region of interest" description="Disordered" evidence="1">
    <location>
        <begin position="65"/>
        <end position="119"/>
    </location>
</feature>
<organism evidence="2 3">
    <name type="scientific">Chiloscyllium punctatum</name>
    <name type="common">Brownbanded bambooshark</name>
    <name type="synonym">Hemiscyllium punctatum</name>
    <dbReference type="NCBI Taxonomy" id="137246"/>
    <lineage>
        <taxon>Eukaryota</taxon>
        <taxon>Metazoa</taxon>
        <taxon>Chordata</taxon>
        <taxon>Craniata</taxon>
        <taxon>Vertebrata</taxon>
        <taxon>Chondrichthyes</taxon>
        <taxon>Elasmobranchii</taxon>
        <taxon>Galeomorphii</taxon>
        <taxon>Galeoidea</taxon>
        <taxon>Orectolobiformes</taxon>
        <taxon>Hemiscylliidae</taxon>
        <taxon>Chiloscyllium</taxon>
    </lineage>
</organism>
<evidence type="ECO:0000313" key="3">
    <source>
        <dbReference type="Proteomes" id="UP000287033"/>
    </source>
</evidence>
<gene>
    <name evidence="2" type="ORF">chiPu_0011212</name>
</gene>
<keyword evidence="3" id="KW-1185">Reference proteome</keyword>
<accession>A0A401SQT8</accession>
<dbReference type="Proteomes" id="UP000287033">
    <property type="component" value="Unassembled WGS sequence"/>
</dbReference>
<evidence type="ECO:0000313" key="2">
    <source>
        <dbReference type="EMBL" id="GCC32748.1"/>
    </source>
</evidence>
<feature type="compositionally biased region" description="Low complexity" evidence="1">
    <location>
        <begin position="65"/>
        <end position="77"/>
    </location>
</feature>
<sequence>MARSLCRCLCSVRSERALQVTSSGLHPGRWVGKGRPPAARGFHGNVHTASMLPVLVPVNTQGYRQAQSNAASHAPAALDSTSGGLEGGKTQESSAPGDMATNAITSNELTTIVKKHMPE</sequence>
<reference evidence="2 3" key="1">
    <citation type="journal article" date="2018" name="Nat. Ecol. Evol.">
        <title>Shark genomes provide insights into elasmobranch evolution and the origin of vertebrates.</title>
        <authorList>
            <person name="Hara Y"/>
            <person name="Yamaguchi K"/>
            <person name="Onimaru K"/>
            <person name="Kadota M"/>
            <person name="Koyanagi M"/>
            <person name="Keeley SD"/>
            <person name="Tatsumi K"/>
            <person name="Tanaka K"/>
            <person name="Motone F"/>
            <person name="Kageyama Y"/>
            <person name="Nozu R"/>
            <person name="Adachi N"/>
            <person name="Nishimura O"/>
            <person name="Nakagawa R"/>
            <person name="Tanegashima C"/>
            <person name="Kiyatake I"/>
            <person name="Matsumoto R"/>
            <person name="Murakumo K"/>
            <person name="Nishida K"/>
            <person name="Terakita A"/>
            <person name="Kuratani S"/>
            <person name="Sato K"/>
            <person name="Hyodo S Kuraku.S."/>
        </authorList>
    </citation>
    <scope>NUCLEOTIDE SEQUENCE [LARGE SCALE GENOMIC DNA]</scope>
</reference>
<evidence type="ECO:0000256" key="1">
    <source>
        <dbReference type="SAM" id="MobiDB-lite"/>
    </source>
</evidence>
<name>A0A401SQT8_CHIPU</name>
<dbReference type="AlphaFoldDB" id="A0A401SQT8"/>
<protein>
    <submittedName>
        <fullName evidence="2">Uncharacterized protein</fullName>
    </submittedName>
</protein>
<comment type="caution">
    <text evidence="2">The sequence shown here is derived from an EMBL/GenBank/DDBJ whole genome shotgun (WGS) entry which is preliminary data.</text>
</comment>
<dbReference type="EMBL" id="BEZZ01000458">
    <property type="protein sequence ID" value="GCC32748.1"/>
    <property type="molecule type" value="Genomic_DNA"/>
</dbReference>